<evidence type="ECO:0000256" key="2">
    <source>
        <dbReference type="ARBA" id="ARBA00023315"/>
    </source>
</evidence>
<feature type="domain" description="N-acetyltransferase" evidence="3">
    <location>
        <begin position="9"/>
        <end position="182"/>
    </location>
</feature>
<dbReference type="Gene3D" id="3.40.630.30">
    <property type="match status" value="1"/>
</dbReference>
<dbReference type="Pfam" id="PF00583">
    <property type="entry name" value="Acetyltransf_1"/>
    <property type="match status" value="1"/>
</dbReference>
<organism evidence="4 5">
    <name type="scientific">Jiangella mangrovi</name>
    <dbReference type="NCBI Taxonomy" id="1524084"/>
    <lineage>
        <taxon>Bacteria</taxon>
        <taxon>Bacillati</taxon>
        <taxon>Actinomycetota</taxon>
        <taxon>Actinomycetes</taxon>
        <taxon>Jiangellales</taxon>
        <taxon>Jiangellaceae</taxon>
        <taxon>Jiangella</taxon>
    </lineage>
</organism>
<evidence type="ECO:0000313" key="4">
    <source>
        <dbReference type="EMBL" id="MBB5790716.1"/>
    </source>
</evidence>
<reference evidence="4 5" key="1">
    <citation type="submission" date="2020-08" db="EMBL/GenBank/DDBJ databases">
        <title>Sequencing the genomes of 1000 actinobacteria strains.</title>
        <authorList>
            <person name="Klenk H.-P."/>
        </authorList>
    </citation>
    <scope>NUCLEOTIDE SEQUENCE [LARGE SCALE GENOMIC DNA]</scope>
    <source>
        <strain evidence="4 5">DSM 102122</strain>
    </source>
</reference>
<proteinExistence type="predicted"/>
<dbReference type="SUPFAM" id="SSF55729">
    <property type="entry name" value="Acyl-CoA N-acyltransferases (Nat)"/>
    <property type="match status" value="1"/>
</dbReference>
<gene>
    <name evidence="4" type="ORF">HD601_005291</name>
</gene>
<dbReference type="EMBL" id="JACHMM010000001">
    <property type="protein sequence ID" value="MBB5790716.1"/>
    <property type="molecule type" value="Genomic_DNA"/>
</dbReference>
<dbReference type="PROSITE" id="PS51186">
    <property type="entry name" value="GNAT"/>
    <property type="match status" value="1"/>
</dbReference>
<dbReference type="CDD" id="cd04301">
    <property type="entry name" value="NAT_SF"/>
    <property type="match status" value="1"/>
</dbReference>
<evidence type="ECO:0000313" key="5">
    <source>
        <dbReference type="Proteomes" id="UP000542813"/>
    </source>
</evidence>
<accession>A0A7W9GW18</accession>
<protein>
    <submittedName>
        <fullName evidence="4">GNAT superfamily N-acetyltransferase</fullName>
    </submittedName>
</protein>
<name>A0A7W9GW18_9ACTN</name>
<dbReference type="InterPro" id="IPR000182">
    <property type="entry name" value="GNAT_dom"/>
</dbReference>
<dbReference type="Proteomes" id="UP000542813">
    <property type="component" value="Unassembled WGS sequence"/>
</dbReference>
<keyword evidence="5" id="KW-1185">Reference proteome</keyword>
<dbReference type="InterPro" id="IPR016181">
    <property type="entry name" value="Acyl_CoA_acyltransferase"/>
</dbReference>
<dbReference type="RefSeq" id="WP_184826989.1">
    <property type="nucleotide sequence ID" value="NZ_JACHMM010000001.1"/>
</dbReference>
<dbReference type="PANTHER" id="PTHR43877:SF1">
    <property type="entry name" value="ACETYLTRANSFERASE"/>
    <property type="match status" value="1"/>
</dbReference>
<dbReference type="PANTHER" id="PTHR43877">
    <property type="entry name" value="AMINOALKYLPHOSPHONATE N-ACETYLTRANSFERASE-RELATED-RELATED"/>
    <property type="match status" value="1"/>
</dbReference>
<evidence type="ECO:0000259" key="3">
    <source>
        <dbReference type="PROSITE" id="PS51186"/>
    </source>
</evidence>
<evidence type="ECO:0000256" key="1">
    <source>
        <dbReference type="ARBA" id="ARBA00022679"/>
    </source>
</evidence>
<comment type="caution">
    <text evidence="4">The sequence shown here is derived from an EMBL/GenBank/DDBJ whole genome shotgun (WGS) entry which is preliminary data.</text>
</comment>
<dbReference type="AlphaFoldDB" id="A0A7W9GW18"/>
<sequence length="183" mass="19086">MSVPDGGEVTVRAASAADADAIAAVHVAGWRRAFAGVVDAGFLAELDVARRAAGWRRMLSEPAPRSTVLVAVRSGEVAGFCAAGASRDSDSVGSSIGSVGEVYAIYADPSQLGTGVGRALMTTALEFLRAEGFTRATLWTLEGNALGRAFYDRSGWVPDGARQEEQVGPDVLPEIRYARTLVG</sequence>
<dbReference type="GO" id="GO:0016747">
    <property type="term" value="F:acyltransferase activity, transferring groups other than amino-acyl groups"/>
    <property type="evidence" value="ECO:0007669"/>
    <property type="project" value="InterPro"/>
</dbReference>
<keyword evidence="2" id="KW-0012">Acyltransferase</keyword>
<dbReference type="InterPro" id="IPR050832">
    <property type="entry name" value="Bact_Acetyltransf"/>
</dbReference>
<keyword evidence="1 4" id="KW-0808">Transferase</keyword>